<proteinExistence type="predicted"/>
<dbReference type="RefSeq" id="WP_074911688.1">
    <property type="nucleotide sequence ID" value="NZ_FOVK01000003.1"/>
</dbReference>
<name>A0A1I5AQH3_9CLOT</name>
<gene>
    <name evidence="2" type="ORF">SAMN04488695_103137</name>
</gene>
<dbReference type="Gene3D" id="2.40.50.90">
    <property type="match status" value="1"/>
</dbReference>
<accession>A0A1I5AQH3</accession>
<dbReference type="Proteomes" id="UP000181899">
    <property type="component" value="Unassembled WGS sequence"/>
</dbReference>
<evidence type="ECO:0000313" key="2">
    <source>
        <dbReference type="EMBL" id="SFN64698.1"/>
    </source>
</evidence>
<evidence type="ECO:0000313" key="3">
    <source>
        <dbReference type="Proteomes" id="UP000181899"/>
    </source>
</evidence>
<protein>
    <submittedName>
        <fullName evidence="2">Micrococcal nuclease</fullName>
    </submittedName>
</protein>
<dbReference type="OrthoDB" id="4376109at2"/>
<keyword evidence="3" id="KW-1185">Reference proteome</keyword>
<feature type="region of interest" description="Disordered" evidence="1">
    <location>
        <begin position="1"/>
        <end position="21"/>
    </location>
</feature>
<dbReference type="SUPFAM" id="SSF50199">
    <property type="entry name" value="Staphylococcal nuclease"/>
    <property type="match status" value="1"/>
</dbReference>
<sequence>MRIIGVNTPESSTTTEPYGKEAGNNIKEITKETITKYMFNAHLLLESYGQPYTSQPDSKYAETFIEFAREARENEKGLWNINPESTTKGADF</sequence>
<evidence type="ECO:0000256" key="1">
    <source>
        <dbReference type="SAM" id="MobiDB-lite"/>
    </source>
</evidence>
<dbReference type="AlphaFoldDB" id="A0A1I5AQH3"/>
<reference evidence="2 3" key="1">
    <citation type="submission" date="2016-10" db="EMBL/GenBank/DDBJ databases">
        <authorList>
            <person name="de Groot N.N."/>
        </authorList>
    </citation>
    <scope>NUCLEOTIDE SEQUENCE [LARGE SCALE GENOMIC DNA]</scope>
    <source>
        <strain evidence="2 3">ML2</strain>
    </source>
</reference>
<organism evidence="2 3">
    <name type="scientific">Proteiniclasticum ruminis</name>
    <dbReference type="NCBI Taxonomy" id="398199"/>
    <lineage>
        <taxon>Bacteria</taxon>
        <taxon>Bacillati</taxon>
        <taxon>Bacillota</taxon>
        <taxon>Clostridia</taxon>
        <taxon>Eubacteriales</taxon>
        <taxon>Clostridiaceae</taxon>
        <taxon>Proteiniclasticum</taxon>
    </lineage>
</organism>
<dbReference type="InterPro" id="IPR035437">
    <property type="entry name" value="SNase_OB-fold_sf"/>
</dbReference>
<dbReference type="EMBL" id="FOVK01000003">
    <property type="protein sequence ID" value="SFN64698.1"/>
    <property type="molecule type" value="Genomic_DNA"/>
</dbReference>